<keyword evidence="2" id="KW-1185">Reference proteome</keyword>
<evidence type="ECO:0008006" key="3">
    <source>
        <dbReference type="Google" id="ProtNLM"/>
    </source>
</evidence>
<comment type="caution">
    <text evidence="1">The sequence shown here is derived from an EMBL/GenBank/DDBJ whole genome shotgun (WGS) entry which is preliminary data.</text>
</comment>
<proteinExistence type="predicted"/>
<sequence length="370" mass="40871">MLYHDLLRRIFELMDNQPGEYIKPRQASAVNTWASTALVCRQWTLPAQSALYARVFITIMSNPERNARAILFARTMHTAPHLRALLKHFSLTVKGVAVLPPELVDWVAHVPEGSLLSLESSLEHRPQPAQLALYAAPAIRGLRALTLRGHHPRELLTALGALPRLEALTIQFDDLVKKADTWAGVQLALPPTVRTVRIDACTERYLLPAVDLIRRAAAAPHVRVLKLRLVDPVVHAGAPAIAQALLQVSPHLWELRLSSVPWAPQVQLPFVDELVLRAPALERLDCVLGTFSDALFARLPASVRDFRIALWGAEFFPHEAGLANLLERVGQGGMALTEMEIFAKSAAVRSQLAGLGDACARRGVTLRWTE</sequence>
<dbReference type="EMBL" id="AYKW01000012">
    <property type="protein sequence ID" value="PIL31056.1"/>
    <property type="molecule type" value="Genomic_DNA"/>
</dbReference>
<dbReference type="AlphaFoldDB" id="A0A2G8SBB7"/>
<accession>A0A2G8SBB7</accession>
<dbReference type="OrthoDB" id="2742110at2759"/>
<reference evidence="1 2" key="1">
    <citation type="journal article" date="2015" name="Sci. Rep.">
        <title>Chromosome-level genome map provides insights into diverse defense mechanisms in the medicinal fungus Ganoderma sinense.</title>
        <authorList>
            <person name="Zhu Y."/>
            <person name="Xu J."/>
            <person name="Sun C."/>
            <person name="Zhou S."/>
            <person name="Xu H."/>
            <person name="Nelson D.R."/>
            <person name="Qian J."/>
            <person name="Song J."/>
            <person name="Luo H."/>
            <person name="Xiang L."/>
            <person name="Li Y."/>
            <person name="Xu Z."/>
            <person name="Ji A."/>
            <person name="Wang L."/>
            <person name="Lu S."/>
            <person name="Hayward A."/>
            <person name="Sun W."/>
            <person name="Li X."/>
            <person name="Schwartz D.C."/>
            <person name="Wang Y."/>
            <person name="Chen S."/>
        </authorList>
    </citation>
    <scope>NUCLEOTIDE SEQUENCE [LARGE SCALE GENOMIC DNA]</scope>
    <source>
        <strain evidence="1 2">ZZ0214-1</strain>
    </source>
</reference>
<name>A0A2G8SBB7_9APHY</name>
<dbReference type="Proteomes" id="UP000230002">
    <property type="component" value="Unassembled WGS sequence"/>
</dbReference>
<dbReference type="STRING" id="1077348.A0A2G8SBB7"/>
<organism evidence="1 2">
    <name type="scientific">Ganoderma sinense ZZ0214-1</name>
    <dbReference type="NCBI Taxonomy" id="1077348"/>
    <lineage>
        <taxon>Eukaryota</taxon>
        <taxon>Fungi</taxon>
        <taxon>Dikarya</taxon>
        <taxon>Basidiomycota</taxon>
        <taxon>Agaricomycotina</taxon>
        <taxon>Agaricomycetes</taxon>
        <taxon>Polyporales</taxon>
        <taxon>Polyporaceae</taxon>
        <taxon>Ganoderma</taxon>
    </lineage>
</organism>
<protein>
    <recommendedName>
        <fullName evidence="3">F-box domain-containing protein</fullName>
    </recommendedName>
</protein>
<evidence type="ECO:0000313" key="2">
    <source>
        <dbReference type="Proteomes" id="UP000230002"/>
    </source>
</evidence>
<evidence type="ECO:0000313" key="1">
    <source>
        <dbReference type="EMBL" id="PIL31056.1"/>
    </source>
</evidence>
<gene>
    <name evidence="1" type="ORF">GSI_05752</name>
</gene>